<organism evidence="1 2">
    <name type="scientific">Xylaria curta</name>
    <dbReference type="NCBI Taxonomy" id="42375"/>
    <lineage>
        <taxon>Eukaryota</taxon>
        <taxon>Fungi</taxon>
        <taxon>Dikarya</taxon>
        <taxon>Ascomycota</taxon>
        <taxon>Pezizomycotina</taxon>
        <taxon>Sordariomycetes</taxon>
        <taxon>Xylariomycetidae</taxon>
        <taxon>Xylariales</taxon>
        <taxon>Xylariaceae</taxon>
        <taxon>Xylaria</taxon>
    </lineage>
</organism>
<evidence type="ECO:0000313" key="2">
    <source>
        <dbReference type="Proteomes" id="UP001143856"/>
    </source>
</evidence>
<accession>A0ACC1P891</accession>
<name>A0ACC1P891_9PEZI</name>
<evidence type="ECO:0000313" key="1">
    <source>
        <dbReference type="EMBL" id="KAJ2988366.1"/>
    </source>
</evidence>
<sequence>MSSTGNPMCQKVEPRLWEPVWLWRTTLAAFMVGFTGMWAGLIAVWRYDINNDGYSIPAGAGSSYHYIWTYGPTAILTVVNSLWGKIDYCCKITQPWKEMQNHLADSSKSVQLDYISPFVTTSFYRAVKNRHFAVAASVLGLVILKVIMVASAALLVPSPTEFFRVWPVNLTTKFDGSGFLKAVHGLEGPGAFITTGDSVSQSYFSDSGMAGPLFVFHGLFNASLPYPLGTQKDLAYQLIASPEFGGNATSISAPVAAFIPNTTCERAQVHFSDSSYYWVNMTLNSPTCSAGYFSTGQIMPTCAKGCGIANQSWVDSYSVLRVNCSEDKTFISGVQIPLDNQLKDDLRFAFVAANFSWSLNSSTTGTAAVCKFDYGIRNATLEQGFLTNTIKLELSGDTGNAYKLSNLTSLQLAEFIYTTAWATEYSLTPIDGFGTQLADPLSAVAVWTLEGPIDVTHKLYRLFDVDTLAEAARITLDGLAIQLMHQFFLVPDPDSTTVNGTIKYSEQRIHVQPISLWLMVTRVLLLV</sequence>
<keyword evidence="2" id="KW-1185">Reference proteome</keyword>
<dbReference type="Proteomes" id="UP001143856">
    <property type="component" value="Unassembled WGS sequence"/>
</dbReference>
<comment type="caution">
    <text evidence="1">The sequence shown here is derived from an EMBL/GenBank/DDBJ whole genome shotgun (WGS) entry which is preliminary data.</text>
</comment>
<protein>
    <submittedName>
        <fullName evidence="1">Uncharacterized protein</fullName>
    </submittedName>
</protein>
<dbReference type="EMBL" id="JAPDGR010000657">
    <property type="protein sequence ID" value="KAJ2988366.1"/>
    <property type="molecule type" value="Genomic_DNA"/>
</dbReference>
<reference evidence="1" key="1">
    <citation type="submission" date="2022-10" db="EMBL/GenBank/DDBJ databases">
        <title>Genome Sequence of Xylaria curta.</title>
        <authorList>
            <person name="Buettner E."/>
        </authorList>
    </citation>
    <scope>NUCLEOTIDE SEQUENCE</scope>
    <source>
        <strain evidence="1">Babe10</strain>
    </source>
</reference>
<gene>
    <name evidence="1" type="ORF">NUW58_g4015</name>
</gene>
<proteinExistence type="predicted"/>